<name>A0A6P3XKD2_DINQU</name>
<reference evidence="4" key="1">
    <citation type="submission" date="2025-08" db="UniProtKB">
        <authorList>
            <consortium name="RefSeq"/>
        </authorList>
    </citation>
    <scope>IDENTIFICATION</scope>
</reference>
<accession>A0A6P3XKD2</accession>
<evidence type="ECO:0000256" key="1">
    <source>
        <dbReference type="SAM" id="MobiDB-lite"/>
    </source>
</evidence>
<dbReference type="PANTHER" id="PTHR46599">
    <property type="entry name" value="PIGGYBAC TRANSPOSABLE ELEMENT-DERIVED PROTEIN 4"/>
    <property type="match status" value="1"/>
</dbReference>
<dbReference type="OrthoDB" id="8123139at2759"/>
<evidence type="ECO:0000259" key="2">
    <source>
        <dbReference type="Pfam" id="PF13843"/>
    </source>
</evidence>
<feature type="compositionally biased region" description="Acidic residues" evidence="1">
    <location>
        <begin position="20"/>
        <end position="36"/>
    </location>
</feature>
<evidence type="ECO:0000313" key="3">
    <source>
        <dbReference type="Proteomes" id="UP000515204"/>
    </source>
</evidence>
<dbReference type="InterPro" id="IPR029526">
    <property type="entry name" value="PGBD"/>
</dbReference>
<feature type="region of interest" description="Disordered" evidence="1">
    <location>
        <begin position="1"/>
        <end position="45"/>
    </location>
</feature>
<keyword evidence="3" id="KW-1185">Reference proteome</keyword>
<sequence>MENFVSLEESYCEIERQNAENEEDSFSSDSCSENEDEILHNDDIQDDEFSVDEEDDMSISSDDVLNSSYEPLEDERKFFLGKDMETIWTNLPLYPKAAKTLQQNIISHLPRPNAAACGLTQENDIFSLFITDEMINIIVEFTNAKIRKKSTKYASKQWYIAPTDPIEIKALLGLLYMGGVLKDSDLRTADMFSNRYGPPIFRCVMSKNRFEFLLRCLRFDDKRTRQARKSTDSFAPFREFWDMFNDNCKTYYTPSDYLTVDEIILGFRERCPFKLFQPQKPDEYGMKIISMCDAKTFYFCSGIPYIGCKKRGKNDLLDPTQYVLSLTEPIKNSDRNVTVDNWFMSYELAQEMQERRLTVVGSLRKDKPQIPPMMLKIRQETSKFLYDDNNVLISFIPKKNKNTIVLSTMHSSGMIDEDGKPEVILFYNMTKGGVDMVDKLCQHKSTKRQTRRWTLRYFYSVLDLAALNSYVIFKLNKKFAQFSGTVRTDFLKYLAYSLAEPQAKRRLEARNLSHSIRLSIIEFLGIKENVAHTWDAPADSWDSSVPSIEKLGRCNVCKISKIHKDRKGRSFCTICRQSLCGEHKRIVCPNCLEII</sequence>
<gene>
    <name evidence="4" type="primary">LOC106746544</name>
</gene>
<evidence type="ECO:0000313" key="4">
    <source>
        <dbReference type="RefSeq" id="XP_014478707.1"/>
    </source>
</evidence>
<dbReference type="AlphaFoldDB" id="A0A6P3XKD2"/>
<dbReference type="KEGG" id="dqu:106746544"/>
<dbReference type="Pfam" id="PF13843">
    <property type="entry name" value="DDE_Tnp_1_7"/>
    <property type="match status" value="1"/>
</dbReference>
<dbReference type="RefSeq" id="XP_014478707.1">
    <property type="nucleotide sequence ID" value="XM_014623221.1"/>
</dbReference>
<dbReference type="PANTHER" id="PTHR46599:SF6">
    <property type="entry name" value="DUAL SPECIFICITY PHOSPHATASE 26"/>
    <property type="match status" value="1"/>
</dbReference>
<proteinExistence type="predicted"/>
<dbReference type="GeneID" id="106746544"/>
<organism evidence="3 4">
    <name type="scientific">Dinoponera quadriceps</name>
    <name type="common">South American ant</name>
    <dbReference type="NCBI Taxonomy" id="609295"/>
    <lineage>
        <taxon>Eukaryota</taxon>
        <taxon>Metazoa</taxon>
        <taxon>Ecdysozoa</taxon>
        <taxon>Arthropoda</taxon>
        <taxon>Hexapoda</taxon>
        <taxon>Insecta</taxon>
        <taxon>Pterygota</taxon>
        <taxon>Neoptera</taxon>
        <taxon>Endopterygota</taxon>
        <taxon>Hymenoptera</taxon>
        <taxon>Apocrita</taxon>
        <taxon>Aculeata</taxon>
        <taxon>Formicoidea</taxon>
        <taxon>Formicidae</taxon>
        <taxon>Ponerinae</taxon>
        <taxon>Ponerini</taxon>
        <taxon>Dinoponera</taxon>
    </lineage>
</organism>
<protein>
    <submittedName>
        <fullName evidence="4">PiggyBac transposable element-derived protein 4-like</fullName>
    </submittedName>
</protein>
<dbReference type="Proteomes" id="UP000515204">
    <property type="component" value="Unplaced"/>
</dbReference>
<feature type="domain" description="PiggyBac transposable element-derived protein" evidence="2">
    <location>
        <begin position="124"/>
        <end position="470"/>
    </location>
</feature>